<keyword evidence="3" id="KW-1185">Reference proteome</keyword>
<feature type="compositionally biased region" description="Low complexity" evidence="1">
    <location>
        <begin position="9"/>
        <end position="18"/>
    </location>
</feature>
<feature type="compositionally biased region" description="Polar residues" evidence="1">
    <location>
        <begin position="63"/>
        <end position="73"/>
    </location>
</feature>
<proteinExistence type="predicted"/>
<evidence type="ECO:0000313" key="2">
    <source>
        <dbReference type="EMBL" id="KAF2685099.1"/>
    </source>
</evidence>
<dbReference type="OrthoDB" id="10558978at2759"/>
<reference evidence="2" key="1">
    <citation type="journal article" date="2020" name="Stud. Mycol.">
        <title>101 Dothideomycetes genomes: a test case for predicting lifestyles and emergence of pathogens.</title>
        <authorList>
            <person name="Haridas S."/>
            <person name="Albert R."/>
            <person name="Binder M."/>
            <person name="Bloem J."/>
            <person name="Labutti K."/>
            <person name="Salamov A."/>
            <person name="Andreopoulos B."/>
            <person name="Baker S."/>
            <person name="Barry K."/>
            <person name="Bills G."/>
            <person name="Bluhm B."/>
            <person name="Cannon C."/>
            <person name="Castanera R."/>
            <person name="Culley D."/>
            <person name="Daum C."/>
            <person name="Ezra D."/>
            <person name="Gonzalez J."/>
            <person name="Henrissat B."/>
            <person name="Kuo A."/>
            <person name="Liang C."/>
            <person name="Lipzen A."/>
            <person name="Lutzoni F."/>
            <person name="Magnuson J."/>
            <person name="Mondo S."/>
            <person name="Nolan M."/>
            <person name="Ohm R."/>
            <person name="Pangilinan J."/>
            <person name="Park H.-J."/>
            <person name="Ramirez L."/>
            <person name="Alfaro M."/>
            <person name="Sun H."/>
            <person name="Tritt A."/>
            <person name="Yoshinaga Y."/>
            <person name="Zwiers L.-H."/>
            <person name="Turgeon B."/>
            <person name="Goodwin S."/>
            <person name="Spatafora J."/>
            <person name="Crous P."/>
            <person name="Grigoriev I."/>
        </authorList>
    </citation>
    <scope>NUCLEOTIDE SEQUENCE</scope>
    <source>
        <strain evidence="2">CBS 122367</strain>
    </source>
</reference>
<name>A0A6G1J4P2_9PLEO</name>
<organism evidence="2 3">
    <name type="scientific">Lentithecium fluviatile CBS 122367</name>
    <dbReference type="NCBI Taxonomy" id="1168545"/>
    <lineage>
        <taxon>Eukaryota</taxon>
        <taxon>Fungi</taxon>
        <taxon>Dikarya</taxon>
        <taxon>Ascomycota</taxon>
        <taxon>Pezizomycotina</taxon>
        <taxon>Dothideomycetes</taxon>
        <taxon>Pleosporomycetidae</taxon>
        <taxon>Pleosporales</taxon>
        <taxon>Massarineae</taxon>
        <taxon>Lentitheciaceae</taxon>
        <taxon>Lentithecium</taxon>
    </lineage>
</organism>
<feature type="region of interest" description="Disordered" evidence="1">
    <location>
        <begin position="1"/>
        <end position="44"/>
    </location>
</feature>
<evidence type="ECO:0000256" key="1">
    <source>
        <dbReference type="SAM" id="MobiDB-lite"/>
    </source>
</evidence>
<sequence>MSKNDDDTSSASTSSAATPGNSSGVTANPPTCLPSNPWAVTPGYYTRTDGTVIYVTGTDQFRGQQAGSMSTEVQVGDSEGGGENGALAGEDTGNEG</sequence>
<evidence type="ECO:0000313" key="3">
    <source>
        <dbReference type="Proteomes" id="UP000799291"/>
    </source>
</evidence>
<dbReference type="EMBL" id="MU005579">
    <property type="protein sequence ID" value="KAF2685099.1"/>
    <property type="molecule type" value="Genomic_DNA"/>
</dbReference>
<dbReference type="AlphaFoldDB" id="A0A6G1J4P2"/>
<accession>A0A6G1J4P2</accession>
<dbReference type="Proteomes" id="UP000799291">
    <property type="component" value="Unassembled WGS sequence"/>
</dbReference>
<gene>
    <name evidence="2" type="ORF">K458DRAFT_387992</name>
</gene>
<feature type="compositionally biased region" description="Polar residues" evidence="1">
    <location>
        <begin position="19"/>
        <end position="29"/>
    </location>
</feature>
<protein>
    <submittedName>
        <fullName evidence="2">Uncharacterized protein</fullName>
    </submittedName>
</protein>
<feature type="region of interest" description="Disordered" evidence="1">
    <location>
        <begin position="63"/>
        <end position="96"/>
    </location>
</feature>